<comment type="similarity">
    <text evidence="3">In the C-terminal section; belongs to the MoeA family.</text>
</comment>
<organism evidence="7 8">
    <name type="scientific">Synchytrium endobioticum</name>
    <dbReference type="NCBI Taxonomy" id="286115"/>
    <lineage>
        <taxon>Eukaryota</taxon>
        <taxon>Fungi</taxon>
        <taxon>Fungi incertae sedis</taxon>
        <taxon>Chytridiomycota</taxon>
        <taxon>Chytridiomycota incertae sedis</taxon>
        <taxon>Chytridiomycetes</taxon>
        <taxon>Synchytriales</taxon>
        <taxon>Synchytriaceae</taxon>
        <taxon>Synchytrium</taxon>
    </lineage>
</organism>
<comment type="pathway">
    <text evidence="1 5">Cofactor biosynthesis; molybdopterin biosynthesis.</text>
</comment>
<dbReference type="SMART" id="SM00852">
    <property type="entry name" value="MoCF_biosynth"/>
    <property type="match status" value="2"/>
</dbReference>
<dbReference type="AlphaFoldDB" id="A0A507CU33"/>
<evidence type="ECO:0000256" key="5">
    <source>
        <dbReference type="RuleBase" id="RU365090"/>
    </source>
</evidence>
<evidence type="ECO:0000256" key="4">
    <source>
        <dbReference type="ARBA" id="ARBA00023150"/>
    </source>
</evidence>
<dbReference type="PANTHER" id="PTHR10192:SF5">
    <property type="entry name" value="GEPHYRIN"/>
    <property type="match status" value="1"/>
</dbReference>
<dbReference type="CDD" id="cd00887">
    <property type="entry name" value="MoeA"/>
    <property type="match status" value="1"/>
</dbReference>
<evidence type="ECO:0000313" key="8">
    <source>
        <dbReference type="Proteomes" id="UP000320475"/>
    </source>
</evidence>
<comment type="catalytic activity">
    <reaction evidence="5">
        <text>adenylyl-molybdopterin + molybdate = Mo-molybdopterin + AMP + H(+)</text>
        <dbReference type="Rhea" id="RHEA:35047"/>
        <dbReference type="ChEBI" id="CHEBI:15378"/>
        <dbReference type="ChEBI" id="CHEBI:36264"/>
        <dbReference type="ChEBI" id="CHEBI:62727"/>
        <dbReference type="ChEBI" id="CHEBI:71302"/>
        <dbReference type="ChEBI" id="CHEBI:456215"/>
    </reaction>
</comment>
<dbReference type="UniPathway" id="UPA00344"/>
<dbReference type="SUPFAM" id="SSF53218">
    <property type="entry name" value="Molybdenum cofactor biosynthesis proteins"/>
    <property type="match status" value="2"/>
</dbReference>
<keyword evidence="5" id="KW-0460">Magnesium</keyword>
<dbReference type="EMBL" id="QEAM01000262">
    <property type="protein sequence ID" value="TPX42608.1"/>
    <property type="molecule type" value="Genomic_DNA"/>
</dbReference>
<evidence type="ECO:0000256" key="1">
    <source>
        <dbReference type="ARBA" id="ARBA00005046"/>
    </source>
</evidence>
<evidence type="ECO:0000259" key="6">
    <source>
        <dbReference type="SMART" id="SM00852"/>
    </source>
</evidence>
<comment type="caution">
    <text evidence="7">The sequence shown here is derived from an EMBL/GenBank/DDBJ whole genome shotgun (WGS) entry which is preliminary data.</text>
</comment>
<dbReference type="Pfam" id="PF03453">
    <property type="entry name" value="MoeA_N"/>
    <property type="match status" value="1"/>
</dbReference>
<dbReference type="FunFam" id="2.170.190.11:FF:000001">
    <property type="entry name" value="Molybdopterin molybdenumtransferase"/>
    <property type="match status" value="1"/>
</dbReference>
<dbReference type="Gene3D" id="2.170.190.11">
    <property type="entry name" value="Molybdopterin biosynthesis moea protein, domain 3"/>
    <property type="match status" value="1"/>
</dbReference>
<comment type="function">
    <text evidence="5">Catalyzes two steps in the biosynthesis of the molybdenum cofactor. In the first step, molybdopterin is adenylated. Subsequently, molybdate is inserted into adenylated molybdopterin and AMP is released.</text>
</comment>
<dbReference type="NCBIfam" id="NF045515">
    <property type="entry name" value="Glp_gephyrin"/>
    <property type="match status" value="1"/>
</dbReference>
<comment type="similarity">
    <text evidence="5">Belongs to the MoeA family.</text>
</comment>
<keyword evidence="5" id="KW-0808">Transferase</keyword>
<name>A0A507CU33_9FUNG</name>
<dbReference type="InterPro" id="IPR005110">
    <property type="entry name" value="MoeA_linker/N"/>
</dbReference>
<feature type="domain" description="MoaB/Mog" evidence="6">
    <location>
        <begin position="6"/>
        <end position="153"/>
    </location>
</feature>
<dbReference type="Gene3D" id="3.90.105.10">
    <property type="entry name" value="Molybdopterin biosynthesis moea protein, domain 2"/>
    <property type="match status" value="1"/>
</dbReference>
<accession>A0A507CU33</accession>
<dbReference type="InterPro" id="IPR036425">
    <property type="entry name" value="MoaB/Mog-like_dom_sf"/>
</dbReference>
<dbReference type="GO" id="GO:0061599">
    <property type="term" value="F:molybdopterin molybdotransferase activity"/>
    <property type="evidence" value="ECO:0007669"/>
    <property type="project" value="UniProtKB-UniRule"/>
</dbReference>
<dbReference type="Pfam" id="PF00994">
    <property type="entry name" value="MoCF_biosynth"/>
    <property type="match status" value="2"/>
</dbReference>
<comment type="similarity">
    <text evidence="2">In the N-terminal section; belongs to the MoaB/Mog family.</text>
</comment>
<keyword evidence="5" id="KW-0479">Metal-binding</keyword>
<dbReference type="NCBIfam" id="TIGR00177">
    <property type="entry name" value="molyb_syn"/>
    <property type="match status" value="2"/>
</dbReference>
<evidence type="ECO:0000256" key="3">
    <source>
        <dbReference type="ARBA" id="ARBA00008339"/>
    </source>
</evidence>
<dbReference type="GO" id="GO:0005524">
    <property type="term" value="F:ATP binding"/>
    <property type="evidence" value="ECO:0007669"/>
    <property type="project" value="UniProtKB-UniRule"/>
</dbReference>
<dbReference type="FunFam" id="3.40.980.10:FF:000011">
    <property type="entry name" value="Molybdopterin molybdenumtransferase"/>
    <property type="match status" value="1"/>
</dbReference>
<dbReference type="GO" id="GO:0046872">
    <property type="term" value="F:metal ion binding"/>
    <property type="evidence" value="ECO:0007669"/>
    <property type="project" value="UniProtKB-UniRule"/>
</dbReference>
<proteinExistence type="inferred from homology"/>
<dbReference type="PANTHER" id="PTHR10192">
    <property type="entry name" value="MOLYBDOPTERIN BIOSYNTHESIS PROTEIN"/>
    <property type="match status" value="1"/>
</dbReference>
<keyword evidence="5" id="KW-0500">Molybdenum</keyword>
<dbReference type="InterPro" id="IPR036688">
    <property type="entry name" value="MoeA_C_domain_IV_sf"/>
</dbReference>
<dbReference type="GO" id="GO:0005829">
    <property type="term" value="C:cytosol"/>
    <property type="evidence" value="ECO:0007669"/>
    <property type="project" value="TreeGrafter"/>
</dbReference>
<dbReference type="InterPro" id="IPR036135">
    <property type="entry name" value="MoeA_linker/N_sf"/>
</dbReference>
<dbReference type="GO" id="GO:0061598">
    <property type="term" value="F:molybdopterin adenylyltransferase activity"/>
    <property type="evidence" value="ECO:0007669"/>
    <property type="project" value="UniProtKB-UniRule"/>
</dbReference>
<dbReference type="CDD" id="cd00886">
    <property type="entry name" value="MogA_MoaB"/>
    <property type="match status" value="1"/>
</dbReference>
<dbReference type="InterPro" id="IPR008284">
    <property type="entry name" value="MoCF_biosynth_CS"/>
</dbReference>
<dbReference type="SUPFAM" id="SSF63867">
    <property type="entry name" value="MoeA C-terminal domain-like"/>
    <property type="match status" value="1"/>
</dbReference>
<feature type="domain" description="MoaB/Mog" evidence="6">
    <location>
        <begin position="402"/>
        <end position="550"/>
    </location>
</feature>
<dbReference type="Pfam" id="PF03454">
    <property type="entry name" value="MoeA_C"/>
    <property type="match status" value="1"/>
</dbReference>
<gene>
    <name evidence="7" type="ORF">SeLEV6574_g05508</name>
</gene>
<dbReference type="Proteomes" id="UP000320475">
    <property type="component" value="Unassembled WGS sequence"/>
</dbReference>
<dbReference type="OrthoDB" id="4349954at2759"/>
<dbReference type="PROSITE" id="PS01079">
    <property type="entry name" value="MOCF_BIOSYNTHESIS_2"/>
    <property type="match status" value="1"/>
</dbReference>
<evidence type="ECO:0000313" key="7">
    <source>
        <dbReference type="EMBL" id="TPX42608.1"/>
    </source>
</evidence>
<keyword evidence="4 5" id="KW-0501">Molybdenum cofactor biosynthesis</keyword>
<dbReference type="PROSITE" id="PS01078">
    <property type="entry name" value="MOCF_BIOSYNTHESIS_1"/>
    <property type="match status" value="1"/>
</dbReference>
<evidence type="ECO:0000256" key="2">
    <source>
        <dbReference type="ARBA" id="ARBA00007589"/>
    </source>
</evidence>
<comment type="catalytic activity">
    <reaction evidence="5">
        <text>molybdopterin + ATP + H(+) = adenylyl-molybdopterin + diphosphate</text>
        <dbReference type="Rhea" id="RHEA:31331"/>
        <dbReference type="ChEBI" id="CHEBI:15378"/>
        <dbReference type="ChEBI" id="CHEBI:30616"/>
        <dbReference type="ChEBI" id="CHEBI:33019"/>
        <dbReference type="ChEBI" id="CHEBI:58698"/>
        <dbReference type="ChEBI" id="CHEBI:62727"/>
    </reaction>
</comment>
<dbReference type="SUPFAM" id="SSF63882">
    <property type="entry name" value="MoeA N-terminal region -like"/>
    <property type="match status" value="1"/>
</dbReference>
<sequence length="648" mass="68031">MAIRVAILTVSDRVSAGQADDHSGPLLREGIQSCHGATVVDHKTVPDSIMQIQLAIKAWTDGEDSSIDLILTTGGTGFGVRDVTPEAVKVLLDKDAPGLVHAMLSVSLRVTPLAMLARPVAGIRKHTIIVTLPGSPKGCLENLEAVRPALSHALELVRGGGGDSLHKTMLAGFTVKGAAERGGHSHSHSHDHARVGMISMDPKAPVALRPRESPYPMISLDQAVSIVKKHTTILGTASKKVDSDLVGYVLAEDVFAKEAVPGYTASIVDGYAVVASDCPGSYPVVASSTATSYAAAERQPLRPGQVARIATGAPLPEGADAVVMVESTRLDKVSEDGRTEEMVTIACQATAGQEIRQVGSDIAVGDKVLSKGELVSAVGGEVGVAASVGIQHIQVYRKPIVAVLSSGNEVVEHSHTGDLPYGTIRDTNRPTLKAAIQSAGIQVLDLGIATDSVEELANHIRKGLDQADVLISTGGVSMGEVDFFKPVLERELGATIHFGRVNLKPGKPTTFATIAGETTQDPEKLIFALPGNPVSAIVTFYLFVLPSLRAMAGHPVPDLPTVRVVVTEKFNLDSRPEFVRVHLTASPSPSSYDAVVIKAVTTGLQQSSRIMSVKTANGLLKLPQRSSSKNVVLPGEVAEAIIIGEISY</sequence>
<dbReference type="InterPro" id="IPR001453">
    <property type="entry name" value="MoaB/Mog_dom"/>
</dbReference>
<dbReference type="InterPro" id="IPR005111">
    <property type="entry name" value="MoeA_C_domain_IV"/>
</dbReference>
<dbReference type="VEuPathDB" id="FungiDB:SeMB42_g01658"/>
<comment type="cofactor">
    <cofactor evidence="5">
        <name>Mg(2+)</name>
        <dbReference type="ChEBI" id="CHEBI:18420"/>
    </cofactor>
</comment>
<protein>
    <recommendedName>
        <fullName evidence="6">MoaB/Mog domain-containing protein</fullName>
    </recommendedName>
</protein>
<reference evidence="7 8" key="1">
    <citation type="journal article" date="2019" name="Sci. Rep.">
        <title>Comparative genomics of chytrid fungi reveal insights into the obligate biotrophic and pathogenic lifestyle of Synchytrium endobioticum.</title>
        <authorList>
            <person name="van de Vossenberg B.T.L.H."/>
            <person name="Warris S."/>
            <person name="Nguyen H.D.T."/>
            <person name="van Gent-Pelzer M.P.E."/>
            <person name="Joly D.L."/>
            <person name="van de Geest H.C."/>
            <person name="Bonants P.J.M."/>
            <person name="Smith D.S."/>
            <person name="Levesque C.A."/>
            <person name="van der Lee T.A.J."/>
        </authorList>
    </citation>
    <scope>NUCLEOTIDE SEQUENCE [LARGE SCALE GENOMIC DNA]</scope>
    <source>
        <strain evidence="7 8">LEV6574</strain>
    </source>
</reference>
<dbReference type="Gene3D" id="2.40.340.10">
    <property type="entry name" value="MoeA, C-terminal, domain IV"/>
    <property type="match status" value="1"/>
</dbReference>
<dbReference type="Gene3D" id="3.40.980.10">
    <property type="entry name" value="MoaB/Mog-like domain"/>
    <property type="match status" value="2"/>
</dbReference>
<dbReference type="InterPro" id="IPR038987">
    <property type="entry name" value="MoeA-like"/>
</dbReference>
<dbReference type="GO" id="GO:0006777">
    <property type="term" value="P:Mo-molybdopterin cofactor biosynthetic process"/>
    <property type="evidence" value="ECO:0007669"/>
    <property type="project" value="UniProtKB-UniRule"/>
</dbReference>